<keyword evidence="10 14" id="KW-0472">Membrane</keyword>
<evidence type="ECO:0000256" key="11">
    <source>
        <dbReference type="ARBA" id="ARBA00023303"/>
    </source>
</evidence>
<feature type="region of interest" description="Disordered" evidence="13">
    <location>
        <begin position="18"/>
        <end position="38"/>
    </location>
</feature>
<dbReference type="PRINTS" id="PR01463">
    <property type="entry name" value="EAGCHANLFMLY"/>
</dbReference>
<evidence type="ECO:0000313" key="16">
    <source>
        <dbReference type="EMBL" id="WZN64952.1"/>
    </source>
</evidence>
<evidence type="ECO:0000256" key="8">
    <source>
        <dbReference type="ARBA" id="ARBA00022989"/>
    </source>
</evidence>
<dbReference type="InterPro" id="IPR050818">
    <property type="entry name" value="KCNH_animal-type"/>
</dbReference>
<feature type="transmembrane region" description="Helical" evidence="14">
    <location>
        <begin position="294"/>
        <end position="313"/>
    </location>
</feature>
<dbReference type="Gene3D" id="1.10.287.630">
    <property type="entry name" value="Helix hairpin bin"/>
    <property type="match status" value="1"/>
</dbReference>
<comment type="subcellular location">
    <subcellularLocation>
        <location evidence="1">Membrane</location>
        <topology evidence="1">Multi-pass membrane protein</topology>
    </subcellularLocation>
</comment>
<dbReference type="PROSITE" id="PS50042">
    <property type="entry name" value="CNMP_BINDING_3"/>
    <property type="match status" value="1"/>
</dbReference>
<evidence type="ECO:0000256" key="12">
    <source>
        <dbReference type="SAM" id="Coils"/>
    </source>
</evidence>
<evidence type="ECO:0000256" key="2">
    <source>
        <dbReference type="ARBA" id="ARBA00022448"/>
    </source>
</evidence>
<feature type="transmembrane region" description="Helical" evidence="14">
    <location>
        <begin position="115"/>
        <end position="133"/>
    </location>
</feature>
<dbReference type="InterPro" id="IPR005821">
    <property type="entry name" value="Ion_trans_dom"/>
</dbReference>
<dbReference type="Gene3D" id="1.10.287.70">
    <property type="match status" value="1"/>
</dbReference>
<feature type="compositionally biased region" description="Low complexity" evidence="13">
    <location>
        <begin position="19"/>
        <end position="37"/>
    </location>
</feature>
<dbReference type="GO" id="GO:0042391">
    <property type="term" value="P:regulation of membrane potential"/>
    <property type="evidence" value="ECO:0007669"/>
    <property type="project" value="TreeGrafter"/>
</dbReference>
<feature type="domain" description="Cyclic nucleotide-binding" evidence="15">
    <location>
        <begin position="429"/>
        <end position="474"/>
    </location>
</feature>
<dbReference type="GO" id="GO:0005249">
    <property type="term" value="F:voltage-gated potassium channel activity"/>
    <property type="evidence" value="ECO:0007669"/>
    <property type="project" value="InterPro"/>
</dbReference>
<dbReference type="InterPro" id="IPR000595">
    <property type="entry name" value="cNMP-bd_dom"/>
</dbReference>
<dbReference type="SUPFAM" id="SSF81324">
    <property type="entry name" value="Voltage-gated potassium channels"/>
    <property type="match status" value="1"/>
</dbReference>
<dbReference type="PANTHER" id="PTHR10217:SF435">
    <property type="entry name" value="POTASSIUM VOLTAGE-GATED CHANNEL PROTEIN EAG"/>
    <property type="match status" value="1"/>
</dbReference>
<keyword evidence="17" id="KW-1185">Reference proteome</keyword>
<evidence type="ECO:0000313" key="17">
    <source>
        <dbReference type="Proteomes" id="UP001472866"/>
    </source>
</evidence>
<dbReference type="EMBL" id="CP151511">
    <property type="protein sequence ID" value="WZN64952.1"/>
    <property type="molecule type" value="Genomic_DNA"/>
</dbReference>
<proteinExistence type="predicted"/>
<keyword evidence="2" id="KW-0813">Transport</keyword>
<dbReference type="InterPro" id="IPR018490">
    <property type="entry name" value="cNMP-bd_dom_sf"/>
</dbReference>
<gene>
    <name evidence="16" type="ORF">HKI87_11g65090</name>
</gene>
<evidence type="ECO:0000256" key="6">
    <source>
        <dbReference type="ARBA" id="ARBA00022882"/>
    </source>
</evidence>
<evidence type="ECO:0000256" key="3">
    <source>
        <dbReference type="ARBA" id="ARBA00022538"/>
    </source>
</evidence>
<sequence length="686" mass="79016">MRRQSNFVPGFKAVGPGGAAATPAVSNPASSSSSRKSLGYGFSRARTYSVEFGRSLSHYIKASAKATMPDKWYVVDPRRSLVVGWDFYMVVLLLFTIIVTPFEVCFLSSDLIPTWLLVVNYFVDSSFFTDLLLNFNRMTFDETTGIPVSDVKILRKQYLRGYFFVDFVSCLPFDQLAILFGAGEADGEALKILRLLKLVRLAKLIKMINSQELMQRAQEFFEFRHGTRRLLRFIFISMFISHFMACGWHVVARIEEPDFDGESDIFTVDEDGNIAHLNWITGYFQDYGQEPSYYAKYVVALYLSVMTVTTVGYGDVQPKTTGERVYLIIAMLFGASMQAYVVGSICGIISNLNQTSGEFNQVMDALNAFISENKVDPELARRLRSFIRYSKSTKYNFRKWQTVLQLMSPKLQEEAALSVNTKWMSKIEIFDNAPKGMIVRIAFTLKTISFSPFESIVKCGKRIDRLYIVTRGLVFMDGRIQGQNTVIGGEMLHSKYSMHQATSMTFVDTNTIDYTDFQMILDKYPDVRRRLKRRVVQSICRRNVVRFAKAVNTMRDYSKQTMRDSGSEAEAWSKILAHPDLSSFSQEGRIAIVRKSLDGTIELNRLIRVVCLIQRAFKRYKERKRQRILAESEAMSLYHIKEMIKESEEQRTRQFQELKERVQRLSEQNYKLFSELLYQHKFAKTA</sequence>
<evidence type="ECO:0000256" key="7">
    <source>
        <dbReference type="ARBA" id="ARBA00022958"/>
    </source>
</evidence>
<organism evidence="16 17">
    <name type="scientific">Chloropicon roscoffensis</name>
    <dbReference type="NCBI Taxonomy" id="1461544"/>
    <lineage>
        <taxon>Eukaryota</taxon>
        <taxon>Viridiplantae</taxon>
        <taxon>Chlorophyta</taxon>
        <taxon>Chloropicophyceae</taxon>
        <taxon>Chloropicales</taxon>
        <taxon>Chloropicaceae</taxon>
        <taxon>Chloropicon</taxon>
    </lineage>
</organism>
<evidence type="ECO:0000259" key="15">
    <source>
        <dbReference type="PROSITE" id="PS50042"/>
    </source>
</evidence>
<evidence type="ECO:0000256" key="4">
    <source>
        <dbReference type="ARBA" id="ARBA00022692"/>
    </source>
</evidence>
<protein>
    <submittedName>
        <fullName evidence="16">Voltage-gated ion channel protein</fullName>
    </submittedName>
</protein>
<dbReference type="GO" id="GO:0034702">
    <property type="term" value="C:monoatomic ion channel complex"/>
    <property type="evidence" value="ECO:0007669"/>
    <property type="project" value="UniProtKB-KW"/>
</dbReference>
<dbReference type="InterPro" id="IPR014710">
    <property type="entry name" value="RmlC-like_jellyroll"/>
</dbReference>
<keyword evidence="7" id="KW-0630">Potassium</keyword>
<evidence type="ECO:0000256" key="10">
    <source>
        <dbReference type="ARBA" id="ARBA00023136"/>
    </source>
</evidence>
<keyword evidence="9" id="KW-0406">Ion transport</keyword>
<dbReference type="AlphaFoldDB" id="A0AAX4PG26"/>
<evidence type="ECO:0000256" key="1">
    <source>
        <dbReference type="ARBA" id="ARBA00004141"/>
    </source>
</evidence>
<dbReference type="SUPFAM" id="SSF51206">
    <property type="entry name" value="cAMP-binding domain-like"/>
    <property type="match status" value="1"/>
</dbReference>
<keyword evidence="6" id="KW-0851">Voltage-gated channel</keyword>
<keyword evidence="8 14" id="KW-1133">Transmembrane helix</keyword>
<keyword evidence="12" id="KW-0175">Coiled coil</keyword>
<accession>A0AAX4PG26</accession>
<feature type="transmembrane region" description="Helical" evidence="14">
    <location>
        <begin position="230"/>
        <end position="251"/>
    </location>
</feature>
<evidence type="ECO:0000256" key="13">
    <source>
        <dbReference type="SAM" id="MobiDB-lite"/>
    </source>
</evidence>
<keyword evidence="11" id="KW-0407">Ion channel</keyword>
<dbReference type="InterPro" id="IPR003938">
    <property type="entry name" value="K_chnl_volt-dep_EAG/ELK/ERG"/>
</dbReference>
<dbReference type="Pfam" id="PF00520">
    <property type="entry name" value="Ion_trans"/>
    <property type="match status" value="1"/>
</dbReference>
<dbReference type="Proteomes" id="UP001472866">
    <property type="component" value="Chromosome 11"/>
</dbReference>
<name>A0AAX4PG26_9CHLO</name>
<keyword evidence="4 14" id="KW-0812">Transmembrane</keyword>
<evidence type="ECO:0000256" key="14">
    <source>
        <dbReference type="SAM" id="Phobius"/>
    </source>
</evidence>
<evidence type="ECO:0000256" key="9">
    <source>
        <dbReference type="ARBA" id="ARBA00023065"/>
    </source>
</evidence>
<keyword evidence="5" id="KW-0631">Potassium channel</keyword>
<dbReference type="GO" id="GO:0005886">
    <property type="term" value="C:plasma membrane"/>
    <property type="evidence" value="ECO:0007669"/>
    <property type="project" value="TreeGrafter"/>
</dbReference>
<reference evidence="16 17" key="1">
    <citation type="submission" date="2024-03" db="EMBL/GenBank/DDBJ databases">
        <title>Complete genome sequence of the green alga Chloropicon roscoffensis RCC1871.</title>
        <authorList>
            <person name="Lemieux C."/>
            <person name="Pombert J.-F."/>
            <person name="Otis C."/>
            <person name="Turmel M."/>
        </authorList>
    </citation>
    <scope>NUCLEOTIDE SEQUENCE [LARGE SCALE GENOMIC DNA]</scope>
    <source>
        <strain evidence="16 17">RCC1871</strain>
    </source>
</reference>
<dbReference type="Gene3D" id="2.60.120.10">
    <property type="entry name" value="Jelly Rolls"/>
    <property type="match status" value="1"/>
</dbReference>
<feature type="transmembrane region" description="Helical" evidence="14">
    <location>
        <begin position="87"/>
        <end position="109"/>
    </location>
</feature>
<dbReference type="PANTHER" id="PTHR10217">
    <property type="entry name" value="VOLTAGE AND LIGAND GATED POTASSIUM CHANNEL"/>
    <property type="match status" value="1"/>
</dbReference>
<feature type="coiled-coil region" evidence="12">
    <location>
        <begin position="648"/>
        <end position="675"/>
    </location>
</feature>
<evidence type="ECO:0000256" key="5">
    <source>
        <dbReference type="ARBA" id="ARBA00022826"/>
    </source>
</evidence>
<keyword evidence="3" id="KW-0633">Potassium transport</keyword>
<feature type="transmembrane region" description="Helical" evidence="14">
    <location>
        <begin position="325"/>
        <end position="350"/>
    </location>
</feature>